<keyword evidence="11" id="KW-0472">Membrane</keyword>
<evidence type="ECO:0000256" key="6">
    <source>
        <dbReference type="ARBA" id="ARBA00022692"/>
    </source>
</evidence>
<keyword evidence="3" id="KW-0150">Chloroplast</keyword>
<keyword evidence="10" id="KW-0482">Metalloprotease</keyword>
<evidence type="ECO:0000313" key="12">
    <source>
        <dbReference type="EMBL" id="KAI3885187.1"/>
    </source>
</evidence>
<dbReference type="EMBL" id="JAJJMB010012161">
    <property type="protein sequence ID" value="KAI3885187.1"/>
    <property type="molecule type" value="Genomic_DNA"/>
</dbReference>
<keyword evidence="6" id="KW-0812">Transmembrane</keyword>
<evidence type="ECO:0000256" key="9">
    <source>
        <dbReference type="ARBA" id="ARBA00022989"/>
    </source>
</evidence>
<dbReference type="GO" id="GO:0031969">
    <property type="term" value="C:chloroplast membrane"/>
    <property type="evidence" value="ECO:0007669"/>
    <property type="project" value="UniProtKB-SubCell"/>
</dbReference>
<evidence type="ECO:0000256" key="7">
    <source>
        <dbReference type="ARBA" id="ARBA00022801"/>
    </source>
</evidence>
<keyword evidence="8" id="KW-0809">Transit peptide</keyword>
<evidence type="ECO:0000256" key="4">
    <source>
        <dbReference type="ARBA" id="ARBA00022640"/>
    </source>
</evidence>
<keyword evidence="9" id="KW-1133">Transmembrane helix</keyword>
<organism evidence="12 13">
    <name type="scientific">Papaver atlanticum</name>
    <dbReference type="NCBI Taxonomy" id="357466"/>
    <lineage>
        <taxon>Eukaryota</taxon>
        <taxon>Viridiplantae</taxon>
        <taxon>Streptophyta</taxon>
        <taxon>Embryophyta</taxon>
        <taxon>Tracheophyta</taxon>
        <taxon>Spermatophyta</taxon>
        <taxon>Magnoliopsida</taxon>
        <taxon>Ranunculales</taxon>
        <taxon>Papaveraceae</taxon>
        <taxon>Papaveroideae</taxon>
        <taxon>Papaver</taxon>
    </lineage>
</organism>
<dbReference type="GO" id="GO:0008237">
    <property type="term" value="F:metallopeptidase activity"/>
    <property type="evidence" value="ECO:0007669"/>
    <property type="project" value="UniProtKB-KW"/>
</dbReference>
<proteinExistence type="inferred from homology"/>
<accession>A0AAD4SBM5</accession>
<comment type="similarity">
    <text evidence="2">Belongs to the peptidase M50B family.</text>
</comment>
<evidence type="ECO:0000256" key="8">
    <source>
        <dbReference type="ARBA" id="ARBA00022946"/>
    </source>
</evidence>
<keyword evidence="7" id="KW-0378">Hydrolase</keyword>
<evidence type="ECO:0000313" key="13">
    <source>
        <dbReference type="Proteomes" id="UP001202328"/>
    </source>
</evidence>
<evidence type="ECO:0000256" key="11">
    <source>
        <dbReference type="ARBA" id="ARBA00023136"/>
    </source>
</evidence>
<comment type="subcellular location">
    <subcellularLocation>
        <location evidence="1">Plastid</location>
        <location evidence="1">Chloroplast membrane</location>
        <topology evidence="1">Multi-pass membrane protein</topology>
    </subcellularLocation>
</comment>
<keyword evidence="13" id="KW-1185">Reference proteome</keyword>
<comment type="caution">
    <text evidence="12">The sequence shown here is derived from an EMBL/GenBank/DDBJ whole genome shotgun (WGS) entry which is preliminary data.</text>
</comment>
<reference evidence="12" key="1">
    <citation type="submission" date="2022-04" db="EMBL/GenBank/DDBJ databases">
        <title>A functionally conserved STORR gene fusion in Papaver species that diverged 16.8 million years ago.</title>
        <authorList>
            <person name="Catania T."/>
        </authorList>
    </citation>
    <scope>NUCLEOTIDE SEQUENCE</scope>
    <source>
        <strain evidence="12">S-188037</strain>
    </source>
</reference>
<dbReference type="PANTHER" id="PTHR31412">
    <property type="entry name" value="ZINC METALLOPROTEASE EGY1"/>
    <property type="match status" value="1"/>
</dbReference>
<keyword evidence="5" id="KW-0645">Protease</keyword>
<protein>
    <submittedName>
        <fullName evidence="12">Uncharacterized protein</fullName>
    </submittedName>
</protein>
<dbReference type="AlphaFoldDB" id="A0AAD4SBM5"/>
<sequence>MSLFFLIRMLFLIFTASVYLTSLALTLIAFVTDGSFNGGENALFIRPQFYYNNPLLSFIQYVIGPYSDDLGNVLPIAVEGVGVPVDPLAFAGLLVSTSSRYTYTYI</sequence>
<name>A0AAD4SBM5_9MAGN</name>
<evidence type="ECO:0000256" key="5">
    <source>
        <dbReference type="ARBA" id="ARBA00022670"/>
    </source>
</evidence>
<evidence type="ECO:0000256" key="3">
    <source>
        <dbReference type="ARBA" id="ARBA00022528"/>
    </source>
</evidence>
<evidence type="ECO:0000256" key="10">
    <source>
        <dbReference type="ARBA" id="ARBA00023049"/>
    </source>
</evidence>
<dbReference type="Proteomes" id="UP001202328">
    <property type="component" value="Unassembled WGS sequence"/>
</dbReference>
<gene>
    <name evidence="12" type="ORF">MKW98_002579</name>
</gene>
<dbReference type="PANTHER" id="PTHR31412:SF2">
    <property type="entry name" value="ZINC METALLOPEPTIDASE EGY3, CHLOROPLASTIC-RELATED"/>
    <property type="match status" value="1"/>
</dbReference>
<dbReference type="InterPro" id="IPR044838">
    <property type="entry name" value="EGY1-like"/>
</dbReference>
<keyword evidence="4" id="KW-0934">Plastid</keyword>
<evidence type="ECO:0000256" key="1">
    <source>
        <dbReference type="ARBA" id="ARBA00004508"/>
    </source>
</evidence>
<evidence type="ECO:0000256" key="2">
    <source>
        <dbReference type="ARBA" id="ARBA00007931"/>
    </source>
</evidence>
<dbReference type="GO" id="GO:0006508">
    <property type="term" value="P:proteolysis"/>
    <property type="evidence" value="ECO:0007669"/>
    <property type="project" value="UniProtKB-KW"/>
</dbReference>